<dbReference type="PANTHER" id="PTHR11060">
    <property type="entry name" value="PROTEIN MEMO1"/>
    <property type="match status" value="1"/>
</dbReference>
<dbReference type="PANTHER" id="PTHR11060:SF0">
    <property type="entry name" value="PROTEIN MEMO1"/>
    <property type="match status" value="1"/>
</dbReference>
<name>A0AAE0GRV9_9CHLO</name>
<dbReference type="CDD" id="cd07361">
    <property type="entry name" value="MEMO_like"/>
    <property type="match status" value="1"/>
</dbReference>
<reference evidence="2 3" key="1">
    <citation type="journal article" date="2015" name="Genome Biol. Evol.">
        <title>Comparative Genomics of a Bacterivorous Green Alga Reveals Evolutionary Causalities and Consequences of Phago-Mixotrophic Mode of Nutrition.</title>
        <authorList>
            <person name="Burns J.A."/>
            <person name="Paasch A."/>
            <person name="Narechania A."/>
            <person name="Kim E."/>
        </authorList>
    </citation>
    <scope>NUCLEOTIDE SEQUENCE [LARGE SCALE GENOMIC DNA]</scope>
    <source>
        <strain evidence="2 3">PLY_AMNH</strain>
    </source>
</reference>
<keyword evidence="3" id="KW-1185">Reference proteome</keyword>
<dbReference type="EMBL" id="LGRX02003058">
    <property type="protein sequence ID" value="KAK3283050.1"/>
    <property type="molecule type" value="Genomic_DNA"/>
</dbReference>
<evidence type="ECO:0000256" key="1">
    <source>
        <dbReference type="ARBA" id="ARBA00006315"/>
    </source>
</evidence>
<comment type="caution">
    <text evidence="2">The sequence shown here is derived from an EMBL/GenBank/DDBJ whole genome shotgun (WGS) entry which is preliminary data.</text>
</comment>
<proteinExistence type="inferred from homology"/>
<evidence type="ECO:0008006" key="4">
    <source>
        <dbReference type="Google" id="ProtNLM"/>
    </source>
</evidence>
<sequence>MPETRSAAYAGSWYEQNGEVLSRQLGEWLQKADNPYTAPVRAIIAPHAGYRYSGRCAAYAYKHIDPSQIKRVFLLGPSHHYFTRKCCLSIASSYSSPLGDIPIDPQVYQELRQSGHFEEMSLKVDEAEHSLEMHLPYISKVMSGHDFTLVPIMVGALTPESEAFYGQVLTGYLNDPANLFVISSDFCHWGRRFNFTFHDKKCGPIYKSIEALDKLGLDIIEKQDTSGFTKYLRDYENTICGRHPIGVLLNVVQFNSGKFDVKFVQYEQSSQCQTANDSSVSYASGVFMLRG</sequence>
<dbReference type="Gene3D" id="3.40.830.10">
    <property type="entry name" value="LigB-like"/>
    <property type="match status" value="1"/>
</dbReference>
<dbReference type="Pfam" id="PF01875">
    <property type="entry name" value="Memo"/>
    <property type="match status" value="1"/>
</dbReference>
<dbReference type="Proteomes" id="UP001190700">
    <property type="component" value="Unassembled WGS sequence"/>
</dbReference>
<gene>
    <name evidence="2" type="ORF">CYMTET_9238</name>
</gene>
<organism evidence="2 3">
    <name type="scientific">Cymbomonas tetramitiformis</name>
    <dbReference type="NCBI Taxonomy" id="36881"/>
    <lineage>
        <taxon>Eukaryota</taxon>
        <taxon>Viridiplantae</taxon>
        <taxon>Chlorophyta</taxon>
        <taxon>Pyramimonadophyceae</taxon>
        <taxon>Pyramimonadales</taxon>
        <taxon>Pyramimonadaceae</taxon>
        <taxon>Cymbomonas</taxon>
    </lineage>
</organism>
<comment type="similarity">
    <text evidence="1">Belongs to the MEMO1 family.</text>
</comment>
<dbReference type="HAMAP" id="MF_00055">
    <property type="entry name" value="MEMO1"/>
    <property type="match status" value="1"/>
</dbReference>
<dbReference type="InterPro" id="IPR002737">
    <property type="entry name" value="MEMO1_fam"/>
</dbReference>
<evidence type="ECO:0000313" key="3">
    <source>
        <dbReference type="Proteomes" id="UP001190700"/>
    </source>
</evidence>
<dbReference type="AlphaFoldDB" id="A0AAE0GRV9"/>
<accession>A0AAE0GRV9</accession>
<protein>
    <recommendedName>
        <fullName evidence="4">Protein MEMO1</fullName>
    </recommendedName>
</protein>
<dbReference type="NCBIfam" id="TIGR04336">
    <property type="entry name" value="AmmeMemoSam_B"/>
    <property type="match status" value="1"/>
</dbReference>
<evidence type="ECO:0000313" key="2">
    <source>
        <dbReference type="EMBL" id="KAK3283050.1"/>
    </source>
</evidence>